<dbReference type="PANTHER" id="PTHR28624:SF1">
    <property type="entry name" value="MITOCHONDRIAL POTASSIUM CHANNEL"/>
    <property type="match status" value="1"/>
</dbReference>
<reference evidence="4 5" key="1">
    <citation type="submission" date="2024-06" db="EMBL/GenBank/DDBJ databases">
        <authorList>
            <person name="Pan Q."/>
            <person name="Wen M."/>
            <person name="Jouanno E."/>
            <person name="Zahm M."/>
            <person name="Klopp C."/>
            <person name="Cabau C."/>
            <person name="Louis A."/>
            <person name="Berthelot C."/>
            <person name="Parey E."/>
            <person name="Roest Crollius H."/>
            <person name="Montfort J."/>
            <person name="Robinson-Rechavi M."/>
            <person name="Bouchez O."/>
            <person name="Lampietro C."/>
            <person name="Lopez Roques C."/>
            <person name="Donnadieu C."/>
            <person name="Postlethwait J."/>
            <person name="Bobe J."/>
            <person name="Verreycken H."/>
            <person name="Guiguen Y."/>
        </authorList>
    </citation>
    <scope>NUCLEOTIDE SEQUENCE [LARGE SCALE GENOMIC DNA]</scope>
    <source>
        <strain evidence="4">Up_M1</strain>
        <tissue evidence="4">Testis</tissue>
    </source>
</reference>
<name>A0ABD0XCH2_UMBPY</name>
<gene>
    <name evidence="4" type="ORF">UPYG_G00163600</name>
</gene>
<organism evidence="4 5">
    <name type="scientific">Umbra pygmaea</name>
    <name type="common">Eastern mudminnow</name>
    <dbReference type="NCBI Taxonomy" id="75934"/>
    <lineage>
        <taxon>Eukaryota</taxon>
        <taxon>Metazoa</taxon>
        <taxon>Chordata</taxon>
        <taxon>Craniata</taxon>
        <taxon>Vertebrata</taxon>
        <taxon>Euteleostomi</taxon>
        <taxon>Actinopterygii</taxon>
        <taxon>Neopterygii</taxon>
        <taxon>Teleostei</taxon>
        <taxon>Protacanthopterygii</taxon>
        <taxon>Esociformes</taxon>
        <taxon>Umbridae</taxon>
        <taxon>Umbra</taxon>
    </lineage>
</organism>
<feature type="transmembrane region" description="Helical" evidence="3">
    <location>
        <begin position="432"/>
        <end position="453"/>
    </location>
</feature>
<dbReference type="EMBL" id="JAGEUA010000005">
    <property type="protein sequence ID" value="KAL0977943.1"/>
    <property type="molecule type" value="Genomic_DNA"/>
</dbReference>
<evidence type="ECO:0000256" key="1">
    <source>
        <dbReference type="SAM" id="Coils"/>
    </source>
</evidence>
<dbReference type="AlphaFoldDB" id="A0ABD0XCH2"/>
<sequence length="456" mass="51159">MRYRGKRLIPWYHGPSCLALCHSHIPWSVSGTFRSSRTYSTQQPPVPPQGDQVNKPDVPTPERSGTTMQNLTDLGKQWGHQSVTTAAQWGQKSMSTASNTVNYWWAKYEEFVGLKEVREAQSKVTEAEKDFMVARGMVREAHGSLEVLQVRLKEVRDRLDRVSREEAHYLELATLEHKLLQEERRLRTAYENAEEAEREKFALFSAGVRESHEKERTRAERTKNWSVIGSVLGALIGVMGSTYINRVRLQELKTLLLEAQKGPVSLQEAIRVQAGMHRTQQNELKGLIDTLRVTLNSKSPLVQKQNQAKDVVKTVVAPAPFPEPASVGLPSQLSPSASDAVLKEILNYSQKVQVLIEGLKPQLGQLEQCVGKVELELMAVKNMIETHHSEAKSSVVISQQDSQLLVCDTESVMKSLDQTEKRLEASISQTTMYNTVLAYGALAVTIPALYILFRST</sequence>
<keyword evidence="3" id="KW-1133">Transmembrane helix</keyword>
<keyword evidence="1" id="KW-0175">Coiled coil</keyword>
<dbReference type="PANTHER" id="PTHR28624">
    <property type="entry name" value="COILED-COIL DOMAIN-CONTAINING PROTEIN 51"/>
    <property type="match status" value="1"/>
</dbReference>
<keyword evidence="5" id="KW-1185">Reference proteome</keyword>
<keyword evidence="3" id="KW-0472">Membrane</keyword>
<evidence type="ECO:0000313" key="5">
    <source>
        <dbReference type="Proteomes" id="UP001557470"/>
    </source>
</evidence>
<evidence type="ECO:0008006" key="6">
    <source>
        <dbReference type="Google" id="ProtNLM"/>
    </source>
</evidence>
<accession>A0ABD0XCH2</accession>
<evidence type="ECO:0000256" key="3">
    <source>
        <dbReference type="SAM" id="Phobius"/>
    </source>
</evidence>
<feature type="region of interest" description="Disordered" evidence="2">
    <location>
        <begin position="36"/>
        <end position="65"/>
    </location>
</feature>
<feature type="transmembrane region" description="Helical" evidence="3">
    <location>
        <begin position="224"/>
        <end position="244"/>
    </location>
</feature>
<proteinExistence type="predicted"/>
<keyword evidence="3" id="KW-0812">Transmembrane</keyword>
<evidence type="ECO:0000256" key="2">
    <source>
        <dbReference type="SAM" id="MobiDB-lite"/>
    </source>
</evidence>
<protein>
    <recommendedName>
        <fullName evidence="6">Coiled-coil domain-containing protein 51</fullName>
    </recommendedName>
</protein>
<comment type="caution">
    <text evidence="4">The sequence shown here is derived from an EMBL/GenBank/DDBJ whole genome shotgun (WGS) entry which is preliminary data.</text>
</comment>
<dbReference type="InterPro" id="IPR037660">
    <property type="entry name" value="CCDC51"/>
</dbReference>
<feature type="coiled-coil region" evidence="1">
    <location>
        <begin position="145"/>
        <end position="199"/>
    </location>
</feature>
<dbReference type="Proteomes" id="UP001557470">
    <property type="component" value="Unassembled WGS sequence"/>
</dbReference>
<evidence type="ECO:0000313" key="4">
    <source>
        <dbReference type="EMBL" id="KAL0977943.1"/>
    </source>
</evidence>